<evidence type="ECO:0000313" key="1">
    <source>
        <dbReference type="EMBL" id="CAB4631643.1"/>
    </source>
</evidence>
<reference evidence="1" key="1">
    <citation type="submission" date="2020-05" db="EMBL/GenBank/DDBJ databases">
        <authorList>
            <person name="Chiriac C."/>
            <person name="Salcher M."/>
            <person name="Ghai R."/>
            <person name="Kavagutti S V."/>
        </authorList>
    </citation>
    <scope>NUCLEOTIDE SEQUENCE</scope>
</reference>
<sequence>MTRPIESPHLPEGLPLTPRVASVGHLRTIIPDLEFPAPADLLAEVLPFGLTPIDDGEQWVAVRIAVDMLLGKVTASEYAWIAREDFEALVPLRSILMEIPRTAEPFCGGHEPTKYLLAPSSKTLASCHPRDGVELLNAWRHGRAPVMTTLAWLHHAGQVLDDEQIATVVRVAYEALASGKPAKHVGSLVVNTLELATPVVCELTSWPSSTAEVLSTGPTLFEQLVASMGLTGDVFEALTDETFEAEEVADDWLPPDEWPWEPD</sequence>
<organism evidence="1">
    <name type="scientific">freshwater metagenome</name>
    <dbReference type="NCBI Taxonomy" id="449393"/>
    <lineage>
        <taxon>unclassified sequences</taxon>
        <taxon>metagenomes</taxon>
        <taxon>ecological metagenomes</taxon>
    </lineage>
</organism>
<accession>A0A6J6J578</accession>
<gene>
    <name evidence="1" type="ORF">UFOPK2086_00367</name>
</gene>
<proteinExistence type="predicted"/>
<protein>
    <submittedName>
        <fullName evidence="1">Unannotated protein</fullName>
    </submittedName>
</protein>
<dbReference type="EMBL" id="CAEZVQ010000028">
    <property type="protein sequence ID" value="CAB4631643.1"/>
    <property type="molecule type" value="Genomic_DNA"/>
</dbReference>
<dbReference type="AlphaFoldDB" id="A0A6J6J578"/>
<name>A0A6J6J578_9ZZZZ</name>